<evidence type="ECO:0000313" key="1">
    <source>
        <dbReference type="EMBL" id="EDP11635.1"/>
    </source>
</evidence>
<dbReference type="HOGENOM" id="CLU_2245893_0_0_9"/>
<dbReference type="AlphaFoldDB" id="A8RAH7"/>
<dbReference type="Proteomes" id="UP000004090">
    <property type="component" value="Unassembled WGS sequence"/>
</dbReference>
<protein>
    <submittedName>
        <fullName evidence="1">Uncharacterized protein</fullName>
    </submittedName>
</protein>
<organism evidence="1 2">
    <name type="scientific">Amedibacillus dolichus DSM 3991</name>
    <dbReference type="NCBI Taxonomy" id="428127"/>
    <lineage>
        <taxon>Bacteria</taxon>
        <taxon>Bacillati</taxon>
        <taxon>Bacillota</taxon>
        <taxon>Erysipelotrichia</taxon>
        <taxon>Erysipelotrichales</taxon>
        <taxon>Erysipelotrichaceae</taxon>
        <taxon>Amedibacillus</taxon>
    </lineage>
</organism>
<gene>
    <name evidence="1" type="ORF">EUBDOL_00813</name>
</gene>
<proteinExistence type="predicted"/>
<accession>A8RAH7</accession>
<name>A8RAH7_9FIRM</name>
<sequence>MNIQDALLLRKQCWIKIGIQNDAFFWMNTGNTFNDGVTDICGILIFTSKSIFKEKVIAVIHFITACCIGKHIDPLLSLKYTYIYLIRRKKEKAVKKHKKSKNRK</sequence>
<reference evidence="1 2" key="1">
    <citation type="submission" date="2007-09" db="EMBL/GenBank/DDBJ databases">
        <title>Draft genome sequence of Eubacterium dolichum (DSM 3991).</title>
        <authorList>
            <person name="Sudarsanam P."/>
            <person name="Ley R."/>
            <person name="Guruge J."/>
            <person name="Turnbaugh P.J."/>
            <person name="Mahowald M."/>
            <person name="Liep D."/>
            <person name="Gordon J."/>
        </authorList>
    </citation>
    <scope>NUCLEOTIDE SEQUENCE [LARGE SCALE GENOMIC DNA]</scope>
    <source>
        <strain evidence="1 2">DSM 3991</strain>
    </source>
</reference>
<reference evidence="1 2" key="2">
    <citation type="submission" date="2007-09" db="EMBL/GenBank/DDBJ databases">
        <authorList>
            <person name="Fulton L."/>
            <person name="Clifton S."/>
            <person name="Fulton B."/>
            <person name="Xu J."/>
            <person name="Minx P."/>
            <person name="Pepin K.H."/>
            <person name="Johnson M."/>
            <person name="Thiruvilangam P."/>
            <person name="Bhonagiri V."/>
            <person name="Nash W.E."/>
            <person name="Mardis E.R."/>
            <person name="Wilson R.K."/>
        </authorList>
    </citation>
    <scope>NUCLEOTIDE SEQUENCE [LARGE SCALE GENOMIC DNA]</scope>
    <source>
        <strain evidence="1 2">DSM 3991</strain>
    </source>
</reference>
<dbReference type="EMBL" id="ABAW02000018">
    <property type="protein sequence ID" value="EDP11635.1"/>
    <property type="molecule type" value="Genomic_DNA"/>
</dbReference>
<comment type="caution">
    <text evidence="1">The sequence shown here is derived from an EMBL/GenBank/DDBJ whole genome shotgun (WGS) entry which is preliminary data.</text>
</comment>
<evidence type="ECO:0000313" key="2">
    <source>
        <dbReference type="Proteomes" id="UP000004090"/>
    </source>
</evidence>